<gene>
    <name evidence="3" type="ORF">MEQU1_001169</name>
</gene>
<dbReference type="GO" id="GO:0004331">
    <property type="term" value="F:fructose-2,6-bisphosphate 2-phosphatase activity"/>
    <property type="evidence" value="ECO:0007669"/>
    <property type="project" value="TreeGrafter"/>
</dbReference>
<evidence type="ECO:0000256" key="2">
    <source>
        <dbReference type="SAM" id="MobiDB-lite"/>
    </source>
</evidence>
<protein>
    <submittedName>
        <fullName evidence="3">Uncharacterized protein</fullName>
    </submittedName>
</protein>
<feature type="compositionally biased region" description="Basic and acidic residues" evidence="2">
    <location>
        <begin position="197"/>
        <end position="208"/>
    </location>
</feature>
<feature type="region of interest" description="Disordered" evidence="2">
    <location>
        <begin position="188"/>
        <end position="249"/>
    </location>
</feature>
<evidence type="ECO:0000313" key="3">
    <source>
        <dbReference type="EMBL" id="WFD22497.1"/>
    </source>
</evidence>
<dbReference type="EMBL" id="CP119901">
    <property type="protein sequence ID" value="WFD22497.1"/>
    <property type="molecule type" value="Genomic_DNA"/>
</dbReference>
<evidence type="ECO:0000256" key="1">
    <source>
        <dbReference type="ARBA" id="ARBA00022801"/>
    </source>
</evidence>
<dbReference type="Gene3D" id="3.40.50.1240">
    <property type="entry name" value="Phosphoglycerate mutase-like"/>
    <property type="match status" value="1"/>
</dbReference>
<dbReference type="Pfam" id="PF00300">
    <property type="entry name" value="His_Phos_1"/>
    <property type="match status" value="1"/>
</dbReference>
<feature type="compositionally biased region" description="Polar residues" evidence="2">
    <location>
        <begin position="237"/>
        <end position="249"/>
    </location>
</feature>
<accession>A0AAF0E9Z1</accession>
<evidence type="ECO:0000313" key="4">
    <source>
        <dbReference type="Proteomes" id="UP001214415"/>
    </source>
</evidence>
<dbReference type="InterPro" id="IPR051695">
    <property type="entry name" value="Phosphoglycerate_Mutase"/>
</dbReference>
<proteinExistence type="predicted"/>
<dbReference type="SUPFAM" id="SSF53254">
    <property type="entry name" value="Phosphoglycerate mutase-like"/>
    <property type="match status" value="1"/>
</dbReference>
<keyword evidence="1" id="KW-0378">Hydrolase</keyword>
<dbReference type="GO" id="GO:0045820">
    <property type="term" value="P:negative regulation of glycolytic process"/>
    <property type="evidence" value="ECO:0007669"/>
    <property type="project" value="TreeGrafter"/>
</dbReference>
<dbReference type="PANTHER" id="PTHR46517">
    <property type="entry name" value="FRUCTOSE-2,6-BISPHOSPHATASE TIGAR"/>
    <property type="match status" value="1"/>
</dbReference>
<keyword evidence="4" id="KW-1185">Reference proteome</keyword>
<dbReference type="GO" id="GO:0043456">
    <property type="term" value="P:regulation of pentose-phosphate shunt"/>
    <property type="evidence" value="ECO:0007669"/>
    <property type="project" value="TreeGrafter"/>
</dbReference>
<name>A0AAF0E9Z1_9BASI</name>
<dbReference type="Proteomes" id="UP001214415">
    <property type="component" value="Chromosome 2"/>
</dbReference>
<dbReference type="SMART" id="SM00855">
    <property type="entry name" value="PGAM"/>
    <property type="match status" value="1"/>
</dbReference>
<feature type="region of interest" description="Disordered" evidence="2">
    <location>
        <begin position="318"/>
        <end position="347"/>
    </location>
</feature>
<dbReference type="GO" id="GO:0005829">
    <property type="term" value="C:cytosol"/>
    <property type="evidence" value="ECO:0007669"/>
    <property type="project" value="TreeGrafter"/>
</dbReference>
<feature type="region of interest" description="Disordered" evidence="2">
    <location>
        <begin position="133"/>
        <end position="159"/>
    </location>
</feature>
<dbReference type="CDD" id="cd07067">
    <property type="entry name" value="HP_PGM_like"/>
    <property type="match status" value="1"/>
</dbReference>
<reference evidence="3" key="1">
    <citation type="submission" date="2023-03" db="EMBL/GenBank/DDBJ databases">
        <title>Mating type loci evolution in Malassezia.</title>
        <authorList>
            <person name="Coelho M.A."/>
        </authorList>
    </citation>
    <scope>NUCLEOTIDE SEQUENCE</scope>
    <source>
        <strain evidence="3">CBS 12830</strain>
    </source>
</reference>
<dbReference type="InterPro" id="IPR029033">
    <property type="entry name" value="His_PPase_superfam"/>
</dbReference>
<dbReference type="InterPro" id="IPR013078">
    <property type="entry name" value="His_Pase_superF_clade-1"/>
</dbReference>
<dbReference type="PANTHER" id="PTHR46517:SF1">
    <property type="entry name" value="FRUCTOSE-2,6-BISPHOSPHATASE TIGAR"/>
    <property type="match status" value="1"/>
</dbReference>
<dbReference type="AlphaFoldDB" id="A0AAF0E9Z1"/>
<organism evidence="3 4">
    <name type="scientific">Malassezia equina</name>
    <dbReference type="NCBI Taxonomy" id="1381935"/>
    <lineage>
        <taxon>Eukaryota</taxon>
        <taxon>Fungi</taxon>
        <taxon>Dikarya</taxon>
        <taxon>Basidiomycota</taxon>
        <taxon>Ustilaginomycotina</taxon>
        <taxon>Malasseziomycetes</taxon>
        <taxon>Malasseziales</taxon>
        <taxon>Malasseziaceae</taxon>
        <taxon>Malassezia</taxon>
    </lineage>
</organism>
<sequence>MGDIASGRPRALLTLVRHAESQANVDRVLQGVADAPISSKGEEQLRKLEAGWRPGANALPSNVYQLPRPTLIVTSPLGRARKTSNAIARGCGIREVLLEDSITFRSPPCQPPAPQAHEHVLVDAGLSERNFGAAESTRNSQPVDGYTRPPRTEVGRAESYSQFERRVNAAGWKWIEWLRAYAASSVNTAETQPWMSRNEKTNQDKGDTEPLGIPRDTEPGANQSGDPQASRPEQEEAGTSESDMSSTHDATAVSDNIPHLVLVLHGQWINAFLTHHFPEMRTGRDAYYIRSLNTALFTMELWDHDNSRPLRLVRKNDTSHLGPALPRAKKRRTTQSTRLTDLWHTPA</sequence>